<evidence type="ECO:0000313" key="2">
    <source>
        <dbReference type="Proteomes" id="UP000297872"/>
    </source>
</evidence>
<gene>
    <name evidence="1" type="ORF">EXN75_12105</name>
</gene>
<dbReference type="GeneID" id="302996021"/>
<comment type="caution">
    <text evidence="1">The sequence shown here is derived from an EMBL/GenBank/DDBJ whole genome shotgun (WGS) entry which is preliminary data.</text>
</comment>
<reference evidence="1 2" key="1">
    <citation type="submission" date="2019-02" db="EMBL/GenBank/DDBJ databases">
        <title>Draft Genome Sequence of the Prevotella sp. BCRC 81118, Isolated from Human Feces.</title>
        <authorList>
            <person name="Huang C.-H."/>
        </authorList>
    </citation>
    <scope>NUCLEOTIDE SEQUENCE [LARGE SCALE GENOMIC DNA]</scope>
    <source>
        <strain evidence="1 2">BCRC 81118</strain>
    </source>
</reference>
<dbReference type="RefSeq" id="WP_134844021.1">
    <property type="nucleotide sequence ID" value="NZ_DBGBKM010000223.1"/>
</dbReference>
<sequence length="184" mass="21300">MITNKEVYCALFIFIAITLTGCQSNMELPAELVAVVDNYPLKYNPANSHIEYSRKINVVFKIKNMSWRNFFIPISDERGNKYHSFIKVSSPTNHNVIVGAYYWQNKSVLNSGDSISICVRLMESHLRDLGVYDLPPRDVIKRMSFEYVVDVNDLKESDYLIPKLKFHISKNVKYIYQEPEGMCG</sequence>
<protein>
    <submittedName>
        <fullName evidence="1">Uncharacterized protein</fullName>
    </submittedName>
</protein>
<evidence type="ECO:0000313" key="1">
    <source>
        <dbReference type="EMBL" id="TFH78059.1"/>
    </source>
</evidence>
<dbReference type="PROSITE" id="PS51257">
    <property type="entry name" value="PROKAR_LIPOPROTEIN"/>
    <property type="match status" value="1"/>
</dbReference>
<organism evidence="1 2">
    <name type="scientific">Segatella hominis</name>
    <dbReference type="NCBI Taxonomy" id="2518605"/>
    <lineage>
        <taxon>Bacteria</taxon>
        <taxon>Pseudomonadati</taxon>
        <taxon>Bacteroidota</taxon>
        <taxon>Bacteroidia</taxon>
        <taxon>Bacteroidales</taxon>
        <taxon>Prevotellaceae</taxon>
        <taxon>Segatella</taxon>
    </lineage>
</organism>
<keyword evidence="2" id="KW-1185">Reference proteome</keyword>
<proteinExistence type="predicted"/>
<dbReference type="EMBL" id="SGVY01000035">
    <property type="protein sequence ID" value="TFH78059.1"/>
    <property type="molecule type" value="Genomic_DNA"/>
</dbReference>
<accession>A0A4Y8VEA8</accession>
<name>A0A4Y8VEA8_9BACT</name>
<dbReference type="Proteomes" id="UP000297872">
    <property type="component" value="Unassembled WGS sequence"/>
</dbReference>
<dbReference type="OrthoDB" id="9956996at2"/>
<dbReference type="AlphaFoldDB" id="A0A4Y8VEA8"/>